<sequence>MLKQPSLIHTHSICNIHVHSSTQSSTTITTTTPHHFTSQPWHHRRAGGAKHAQALDLMKHYPQRVLNLISLRLPSFLPCSRYLRPSCKNSNPSLKTQRDIKSNRLKSISKEKKGKQGSKMHVRNPQPLKH</sequence>
<feature type="compositionally biased region" description="Basic residues" evidence="1">
    <location>
        <begin position="112"/>
        <end position="130"/>
    </location>
</feature>
<evidence type="ECO:0000256" key="1">
    <source>
        <dbReference type="SAM" id="MobiDB-lite"/>
    </source>
</evidence>
<proteinExistence type="predicted"/>
<gene>
    <name evidence="2" type="ORF">EYC80_004874</name>
</gene>
<protein>
    <submittedName>
        <fullName evidence="2">Uncharacterized protein</fullName>
    </submittedName>
</protein>
<organism evidence="2 3">
    <name type="scientific">Monilinia laxa</name>
    <name type="common">Brown rot fungus</name>
    <name type="synonym">Sclerotinia laxa</name>
    <dbReference type="NCBI Taxonomy" id="61186"/>
    <lineage>
        <taxon>Eukaryota</taxon>
        <taxon>Fungi</taxon>
        <taxon>Dikarya</taxon>
        <taxon>Ascomycota</taxon>
        <taxon>Pezizomycotina</taxon>
        <taxon>Leotiomycetes</taxon>
        <taxon>Helotiales</taxon>
        <taxon>Sclerotiniaceae</taxon>
        <taxon>Monilinia</taxon>
    </lineage>
</organism>
<reference evidence="2 3" key="1">
    <citation type="submission" date="2019-06" db="EMBL/GenBank/DDBJ databases">
        <title>Genome Sequence of the Brown Rot Fungal Pathogen Monilinia laxa.</title>
        <authorList>
            <person name="De Miccolis Angelini R.M."/>
            <person name="Landi L."/>
            <person name="Abate D."/>
            <person name="Pollastro S."/>
            <person name="Romanazzi G."/>
            <person name="Faretra F."/>
        </authorList>
    </citation>
    <scope>NUCLEOTIDE SEQUENCE [LARGE SCALE GENOMIC DNA]</scope>
    <source>
        <strain evidence="2 3">Mlax316</strain>
    </source>
</reference>
<dbReference type="EMBL" id="VIGI01000002">
    <property type="protein sequence ID" value="KAB8303451.1"/>
    <property type="molecule type" value="Genomic_DNA"/>
</dbReference>
<dbReference type="AlphaFoldDB" id="A0A5N6KIL7"/>
<accession>A0A5N6KIL7</accession>
<dbReference type="Proteomes" id="UP000326757">
    <property type="component" value="Unassembled WGS sequence"/>
</dbReference>
<keyword evidence="3" id="KW-1185">Reference proteome</keyword>
<evidence type="ECO:0000313" key="3">
    <source>
        <dbReference type="Proteomes" id="UP000326757"/>
    </source>
</evidence>
<evidence type="ECO:0000313" key="2">
    <source>
        <dbReference type="EMBL" id="KAB8303451.1"/>
    </source>
</evidence>
<name>A0A5N6KIL7_MONLA</name>
<comment type="caution">
    <text evidence="2">The sequence shown here is derived from an EMBL/GenBank/DDBJ whole genome shotgun (WGS) entry which is preliminary data.</text>
</comment>
<feature type="region of interest" description="Disordered" evidence="1">
    <location>
        <begin position="87"/>
        <end position="130"/>
    </location>
</feature>